<dbReference type="SFLD" id="SFLDG00358">
    <property type="entry name" value="Main_(cytGST)"/>
    <property type="match status" value="1"/>
</dbReference>
<evidence type="ECO:0000259" key="1">
    <source>
        <dbReference type="PROSITE" id="PS50404"/>
    </source>
</evidence>
<dbReference type="SUPFAM" id="SSF47616">
    <property type="entry name" value="GST C-terminal domain-like"/>
    <property type="match status" value="1"/>
</dbReference>
<gene>
    <name evidence="2" type="ORF">CALMAC_LOCUS20088</name>
</gene>
<dbReference type="AlphaFoldDB" id="A0A653DSM4"/>
<dbReference type="EMBL" id="CAACVG010014457">
    <property type="protein sequence ID" value="VEN63194.1"/>
    <property type="molecule type" value="Genomic_DNA"/>
</dbReference>
<dbReference type="GO" id="GO:0004364">
    <property type="term" value="F:glutathione transferase activity"/>
    <property type="evidence" value="ECO:0007669"/>
    <property type="project" value="TreeGrafter"/>
</dbReference>
<dbReference type="GO" id="GO:0006749">
    <property type="term" value="P:glutathione metabolic process"/>
    <property type="evidence" value="ECO:0007669"/>
    <property type="project" value="TreeGrafter"/>
</dbReference>
<dbReference type="InterPro" id="IPR004045">
    <property type="entry name" value="Glutathione_S-Trfase_N"/>
</dbReference>
<dbReference type="InterPro" id="IPR036282">
    <property type="entry name" value="Glutathione-S-Trfase_C_sf"/>
</dbReference>
<feature type="domain" description="GST N-terminal" evidence="1">
    <location>
        <begin position="1"/>
        <end position="82"/>
    </location>
</feature>
<dbReference type="Gene3D" id="1.20.1050.10">
    <property type="match status" value="1"/>
</dbReference>
<organism evidence="2 3">
    <name type="scientific">Callosobruchus maculatus</name>
    <name type="common">Southern cowpea weevil</name>
    <name type="synonym">Pulse bruchid</name>
    <dbReference type="NCBI Taxonomy" id="64391"/>
    <lineage>
        <taxon>Eukaryota</taxon>
        <taxon>Metazoa</taxon>
        <taxon>Ecdysozoa</taxon>
        <taxon>Arthropoda</taxon>
        <taxon>Hexapoda</taxon>
        <taxon>Insecta</taxon>
        <taxon>Pterygota</taxon>
        <taxon>Neoptera</taxon>
        <taxon>Endopterygota</taxon>
        <taxon>Coleoptera</taxon>
        <taxon>Polyphaga</taxon>
        <taxon>Cucujiformia</taxon>
        <taxon>Chrysomeloidea</taxon>
        <taxon>Chrysomelidae</taxon>
        <taxon>Bruchinae</taxon>
        <taxon>Bruchini</taxon>
        <taxon>Callosobruchus</taxon>
    </lineage>
</organism>
<evidence type="ECO:0000313" key="2">
    <source>
        <dbReference type="EMBL" id="VEN63194.1"/>
    </source>
</evidence>
<dbReference type="InterPro" id="IPR036249">
    <property type="entry name" value="Thioredoxin-like_sf"/>
</dbReference>
<dbReference type="Gene3D" id="3.40.30.10">
    <property type="entry name" value="Glutaredoxin"/>
    <property type="match status" value="1"/>
</dbReference>
<dbReference type="PANTHER" id="PTHR43969">
    <property type="entry name" value="GLUTATHIONE S TRANSFERASE D10, ISOFORM A-RELATED"/>
    <property type="match status" value="1"/>
</dbReference>
<dbReference type="FunFam" id="3.40.30.10:FF:000034">
    <property type="entry name" value="glutathione S-transferase 1"/>
    <property type="match status" value="1"/>
</dbReference>
<evidence type="ECO:0000313" key="3">
    <source>
        <dbReference type="Proteomes" id="UP000410492"/>
    </source>
</evidence>
<keyword evidence="3" id="KW-1185">Reference proteome</keyword>
<proteinExistence type="predicted"/>
<sequence length="183" mass="20464">MPLTLYYLEMSPAVRSTLITIKALGLDVEMKPVNLMAGEHMTPEYLKMNPLHTVPTLKDDDFVVFDSHAINSYLVDKYGKDDSLYPKDLQKRATVNQRLFFDCGVLFPNLAAIVGSILRQNAKTISKDKADNVTQGKFISSQSSVLQMIVLCTYQSSCGILTGLRGRYRMQKAGNIYDSLSKV</sequence>
<dbReference type="PROSITE" id="PS50404">
    <property type="entry name" value="GST_NTER"/>
    <property type="match status" value="1"/>
</dbReference>
<dbReference type="OrthoDB" id="2309723at2759"/>
<dbReference type="Pfam" id="PF02798">
    <property type="entry name" value="GST_N"/>
    <property type="match status" value="1"/>
</dbReference>
<dbReference type="Proteomes" id="UP000410492">
    <property type="component" value="Unassembled WGS sequence"/>
</dbReference>
<name>A0A653DSM4_CALMS</name>
<dbReference type="PANTHER" id="PTHR43969:SF3">
    <property type="entry name" value="GLUTATHIONE S TRANSFERASE E11, ISOFORM A-RELATED"/>
    <property type="match status" value="1"/>
</dbReference>
<dbReference type="SFLD" id="SFLDS00019">
    <property type="entry name" value="Glutathione_Transferase_(cytos"/>
    <property type="match status" value="1"/>
</dbReference>
<reference evidence="2 3" key="1">
    <citation type="submission" date="2019-01" db="EMBL/GenBank/DDBJ databases">
        <authorList>
            <person name="Sayadi A."/>
        </authorList>
    </citation>
    <scope>NUCLEOTIDE SEQUENCE [LARGE SCALE GENOMIC DNA]</scope>
</reference>
<dbReference type="InterPro" id="IPR040079">
    <property type="entry name" value="Glutathione_S-Trfase"/>
</dbReference>
<protein>
    <recommendedName>
        <fullName evidence="1">GST N-terminal domain-containing protein</fullName>
    </recommendedName>
</protein>
<accession>A0A653DSM4</accession>
<dbReference type="CDD" id="cd03045">
    <property type="entry name" value="GST_N_Delta_Epsilon"/>
    <property type="match status" value="1"/>
</dbReference>
<feature type="non-terminal residue" evidence="2">
    <location>
        <position position="183"/>
    </location>
</feature>
<dbReference type="SUPFAM" id="SSF52833">
    <property type="entry name" value="Thioredoxin-like"/>
    <property type="match status" value="1"/>
</dbReference>